<accession>A0A1D8JC54</accession>
<dbReference type="Gene3D" id="3.30.420.10">
    <property type="entry name" value="Ribonuclease H-like superfamily/Ribonuclease H"/>
    <property type="match status" value="1"/>
</dbReference>
<dbReference type="AlphaFoldDB" id="A0A1D8JC54"/>
<dbReference type="CDD" id="cd06127">
    <property type="entry name" value="DEDDh"/>
    <property type="match status" value="1"/>
</dbReference>
<evidence type="ECO:0000256" key="2">
    <source>
        <dbReference type="ARBA" id="ARBA00022801"/>
    </source>
</evidence>
<dbReference type="PANTHER" id="PTHR30231">
    <property type="entry name" value="DNA POLYMERASE III SUBUNIT EPSILON"/>
    <property type="match status" value="1"/>
</dbReference>
<evidence type="ECO:0000313" key="6">
    <source>
        <dbReference type="Proteomes" id="UP000185746"/>
    </source>
</evidence>
<keyword evidence="2" id="KW-0378">Hydrolase</keyword>
<keyword evidence="1" id="KW-0540">Nuclease</keyword>
<dbReference type="InterPro" id="IPR036397">
    <property type="entry name" value="RNaseH_sf"/>
</dbReference>
<dbReference type="Pfam" id="PF00929">
    <property type="entry name" value="RNase_T"/>
    <property type="match status" value="1"/>
</dbReference>
<reference evidence="5 6" key="1">
    <citation type="submission" date="2016-09" db="EMBL/GenBank/DDBJ databases">
        <title>Complete genome sequence of the Lysinibacillus sphaericus LMG 22257, a specie of Bacillus with ureolytic activity that can effectively biodeposit calcium carbonate.</title>
        <authorList>
            <person name="Yan W."/>
        </authorList>
    </citation>
    <scope>NUCLEOTIDE SEQUENCE [LARGE SCALE GENOMIC DNA]</scope>
    <source>
        <strain evidence="5 6">LMG 22257</strain>
    </source>
</reference>
<gene>
    <name evidence="5" type="ORF">BI350_00605</name>
</gene>
<dbReference type="KEGG" id="surl:BI350_00605"/>
<protein>
    <submittedName>
        <fullName evidence="5">DNA polymerase III subunit epsilon</fullName>
    </submittedName>
</protein>
<name>A0A1D8JC54_9BACL</name>
<feature type="domain" description="Exonuclease" evidence="4">
    <location>
        <begin position="26"/>
        <end position="197"/>
    </location>
</feature>
<dbReference type="FunFam" id="3.30.420.10:FF:000045">
    <property type="entry name" value="3'-5' exonuclease DinG"/>
    <property type="match status" value="1"/>
</dbReference>
<dbReference type="SMART" id="SM00479">
    <property type="entry name" value="EXOIII"/>
    <property type="match status" value="1"/>
</dbReference>
<dbReference type="GO" id="GO:0008408">
    <property type="term" value="F:3'-5' exonuclease activity"/>
    <property type="evidence" value="ECO:0007669"/>
    <property type="project" value="TreeGrafter"/>
</dbReference>
<organism evidence="5 6">
    <name type="scientific">Sporosarcina ureilytica</name>
    <dbReference type="NCBI Taxonomy" id="298596"/>
    <lineage>
        <taxon>Bacteria</taxon>
        <taxon>Bacillati</taxon>
        <taxon>Bacillota</taxon>
        <taxon>Bacilli</taxon>
        <taxon>Bacillales</taxon>
        <taxon>Caryophanaceae</taxon>
        <taxon>Sporosarcina</taxon>
    </lineage>
</organism>
<evidence type="ECO:0000259" key="4">
    <source>
        <dbReference type="SMART" id="SM00479"/>
    </source>
</evidence>
<dbReference type="SUPFAM" id="SSF53098">
    <property type="entry name" value="Ribonuclease H-like"/>
    <property type="match status" value="1"/>
</dbReference>
<dbReference type="Proteomes" id="UP000185746">
    <property type="component" value="Chromosome"/>
</dbReference>
<sequence length="217" mass="24986">MFGRKNRLSYKLDYSLPLSTKLIDMSFTVFDTETTGFSIDTHDRLIEIGAVHVEKLEVTDKTFQTFANPSREIPTHITALTSIEQGHVDDAPSSLEAIKNYFQFVEDNKSNSWIGHHLNFDTMVIKKELQRAKYSYEMPSSFDTYALINYIMPNLKALDLEEYAKLFGTKIFERHRALGDALTTAHLFVEIIKRSEYQGITTLADLLRTKNKHLILL</sequence>
<keyword evidence="6" id="KW-1185">Reference proteome</keyword>
<dbReference type="GO" id="GO:0003676">
    <property type="term" value="F:nucleic acid binding"/>
    <property type="evidence" value="ECO:0007669"/>
    <property type="project" value="InterPro"/>
</dbReference>
<dbReference type="RefSeq" id="WP_075526376.1">
    <property type="nucleotide sequence ID" value="NZ_CP017560.1"/>
</dbReference>
<evidence type="ECO:0000313" key="5">
    <source>
        <dbReference type="EMBL" id="AOV06282.1"/>
    </source>
</evidence>
<keyword evidence="3" id="KW-0269">Exonuclease</keyword>
<dbReference type="GO" id="GO:0005829">
    <property type="term" value="C:cytosol"/>
    <property type="evidence" value="ECO:0007669"/>
    <property type="project" value="TreeGrafter"/>
</dbReference>
<dbReference type="InterPro" id="IPR012337">
    <property type="entry name" value="RNaseH-like_sf"/>
</dbReference>
<dbReference type="InterPro" id="IPR013520">
    <property type="entry name" value="Ribonucl_H"/>
</dbReference>
<dbReference type="EMBL" id="CP017560">
    <property type="protein sequence ID" value="AOV06282.1"/>
    <property type="molecule type" value="Genomic_DNA"/>
</dbReference>
<dbReference type="GO" id="GO:0045004">
    <property type="term" value="P:DNA replication proofreading"/>
    <property type="evidence" value="ECO:0007669"/>
    <property type="project" value="TreeGrafter"/>
</dbReference>
<evidence type="ECO:0000256" key="1">
    <source>
        <dbReference type="ARBA" id="ARBA00022722"/>
    </source>
</evidence>
<proteinExistence type="predicted"/>
<dbReference type="PANTHER" id="PTHR30231:SF41">
    <property type="entry name" value="DNA POLYMERASE III SUBUNIT EPSILON"/>
    <property type="match status" value="1"/>
</dbReference>
<evidence type="ECO:0000256" key="3">
    <source>
        <dbReference type="ARBA" id="ARBA00022839"/>
    </source>
</evidence>